<reference evidence="11" key="1">
    <citation type="submission" date="2016-09" db="EMBL/GenBank/DDBJ databases">
        <authorList>
            <person name="Capua I."/>
            <person name="De Benedictis P."/>
            <person name="Joannis T."/>
            <person name="Lombin L.H."/>
            <person name="Cattoli G."/>
        </authorList>
    </citation>
    <scope>NUCLEOTIDE SEQUENCE</scope>
</reference>
<evidence type="ECO:0000256" key="1">
    <source>
        <dbReference type="ARBA" id="ARBA00004123"/>
    </source>
</evidence>
<dbReference type="FunFam" id="1.10.10.60:FF:000189">
    <property type="entry name" value="Homeobox protein engrailed-like"/>
    <property type="match status" value="1"/>
</dbReference>
<dbReference type="Pfam" id="PF00046">
    <property type="entry name" value="Homeodomain"/>
    <property type="match status" value="1"/>
</dbReference>
<dbReference type="PROSITE" id="PS00027">
    <property type="entry name" value="HOMEOBOX_1"/>
    <property type="match status" value="1"/>
</dbReference>
<organism evidence="11">
    <name type="scientific">Schizocardium californicum</name>
    <dbReference type="NCBI Taxonomy" id="1443244"/>
    <lineage>
        <taxon>Eukaryota</taxon>
        <taxon>Metazoa</taxon>
        <taxon>Hemichordata</taxon>
        <taxon>Enteropneusta</taxon>
        <taxon>Spengelidae</taxon>
        <taxon>Schizocardium</taxon>
    </lineage>
</organism>
<comment type="similarity">
    <text evidence="2">Belongs to the engrailed homeobox family.</text>
</comment>
<feature type="compositionally biased region" description="Basic and acidic residues" evidence="9">
    <location>
        <begin position="138"/>
        <end position="151"/>
    </location>
</feature>
<dbReference type="PANTHER" id="PTHR24341:SF6">
    <property type="entry name" value="HOMEOBOX PROTEIN INVECTED"/>
    <property type="match status" value="1"/>
</dbReference>
<dbReference type="GO" id="GO:0005634">
    <property type="term" value="C:nucleus"/>
    <property type="evidence" value="ECO:0007669"/>
    <property type="project" value="UniProtKB-SubCell"/>
</dbReference>
<feature type="domain" description="Homeobox" evidence="10">
    <location>
        <begin position="184"/>
        <end position="244"/>
    </location>
</feature>
<dbReference type="Pfam" id="PF10525">
    <property type="entry name" value="Engrail_1_C_sig"/>
    <property type="match status" value="1"/>
</dbReference>
<keyword evidence="5 7" id="KW-0371">Homeobox</keyword>
<keyword evidence="6 7" id="KW-0539">Nucleus</keyword>
<accession>A0A1X9PQT9</accession>
<feature type="compositionally biased region" description="Basic and acidic residues" evidence="9">
    <location>
        <begin position="29"/>
        <end position="42"/>
    </location>
</feature>
<evidence type="ECO:0000256" key="2">
    <source>
        <dbReference type="ARBA" id="ARBA00010896"/>
    </source>
</evidence>
<dbReference type="Gene3D" id="1.10.10.60">
    <property type="entry name" value="Homeodomain-like"/>
    <property type="match status" value="1"/>
</dbReference>
<feature type="DNA-binding region" description="Homeobox" evidence="7">
    <location>
        <begin position="186"/>
        <end position="245"/>
    </location>
</feature>
<dbReference type="GO" id="GO:0000978">
    <property type="term" value="F:RNA polymerase II cis-regulatory region sequence-specific DNA binding"/>
    <property type="evidence" value="ECO:0007669"/>
    <property type="project" value="TreeGrafter"/>
</dbReference>
<evidence type="ECO:0000256" key="9">
    <source>
        <dbReference type="SAM" id="MobiDB-lite"/>
    </source>
</evidence>
<dbReference type="InterPro" id="IPR009057">
    <property type="entry name" value="Homeodomain-like_sf"/>
</dbReference>
<dbReference type="GO" id="GO:0009653">
    <property type="term" value="P:anatomical structure morphogenesis"/>
    <property type="evidence" value="ECO:0007669"/>
    <property type="project" value="UniProtKB-ARBA"/>
</dbReference>
<dbReference type="InterPro" id="IPR001356">
    <property type="entry name" value="HD"/>
</dbReference>
<feature type="compositionally biased region" description="Basic and acidic residues" evidence="9">
    <location>
        <begin position="67"/>
        <end position="76"/>
    </location>
</feature>
<feature type="compositionally biased region" description="Low complexity" evidence="9">
    <location>
        <begin position="49"/>
        <end position="58"/>
    </location>
</feature>
<dbReference type="InterPro" id="IPR019549">
    <property type="entry name" value="Homeobox-engrailed_C-terminal"/>
</dbReference>
<dbReference type="InterPro" id="IPR000747">
    <property type="entry name" value="HD_engrailed"/>
</dbReference>
<dbReference type="PANTHER" id="PTHR24341">
    <property type="entry name" value="HOMEOBOX PROTEIN ENGRAILED"/>
    <property type="match status" value="1"/>
</dbReference>
<proteinExistence type="evidence at transcript level"/>
<evidence type="ECO:0000256" key="6">
    <source>
        <dbReference type="ARBA" id="ARBA00023242"/>
    </source>
</evidence>
<dbReference type="EMBL" id="KX845317">
    <property type="protein sequence ID" value="ARO85842.1"/>
    <property type="molecule type" value="mRNA"/>
</dbReference>
<evidence type="ECO:0000256" key="5">
    <source>
        <dbReference type="ARBA" id="ARBA00023155"/>
    </source>
</evidence>
<dbReference type="InterPro" id="IPR020479">
    <property type="entry name" value="HD_metazoa"/>
</dbReference>
<dbReference type="AlphaFoldDB" id="A0A1X9PQT9"/>
<dbReference type="PRINTS" id="PR00026">
    <property type="entry name" value="ENGRAILED"/>
</dbReference>
<dbReference type="GO" id="GO:0000981">
    <property type="term" value="F:DNA-binding transcription factor activity, RNA polymerase II-specific"/>
    <property type="evidence" value="ECO:0007669"/>
    <property type="project" value="InterPro"/>
</dbReference>
<evidence type="ECO:0000256" key="3">
    <source>
        <dbReference type="ARBA" id="ARBA00022473"/>
    </source>
</evidence>
<feature type="region of interest" description="Disordered" evidence="9">
    <location>
        <begin position="168"/>
        <end position="192"/>
    </location>
</feature>
<dbReference type="CDD" id="cd00086">
    <property type="entry name" value="homeodomain"/>
    <property type="match status" value="1"/>
</dbReference>
<dbReference type="InterPro" id="IPR050720">
    <property type="entry name" value="Engrailed_Homeobox_TFs"/>
</dbReference>
<dbReference type="PRINTS" id="PR00024">
    <property type="entry name" value="HOMEOBOX"/>
</dbReference>
<feature type="compositionally biased region" description="Basic and acidic residues" evidence="9">
    <location>
        <begin position="1"/>
        <end position="17"/>
    </location>
</feature>
<evidence type="ECO:0000313" key="11">
    <source>
        <dbReference type="EMBL" id="ARO85842.1"/>
    </source>
</evidence>
<dbReference type="InterPro" id="IPR017970">
    <property type="entry name" value="Homeobox_CS"/>
</dbReference>
<dbReference type="SMART" id="SM00389">
    <property type="entry name" value="HOX"/>
    <property type="match status" value="1"/>
</dbReference>
<evidence type="ECO:0000256" key="8">
    <source>
        <dbReference type="RuleBase" id="RU000682"/>
    </source>
</evidence>
<keyword evidence="4 7" id="KW-0238">DNA-binding</keyword>
<comment type="subcellular location">
    <subcellularLocation>
        <location evidence="1 7 8">Nucleus</location>
    </subcellularLocation>
</comment>
<keyword evidence="3" id="KW-0217">Developmental protein</keyword>
<evidence type="ECO:0000256" key="4">
    <source>
        <dbReference type="ARBA" id="ARBA00023125"/>
    </source>
</evidence>
<name>A0A1X9PQT9_9BILA</name>
<evidence type="ECO:0000256" key="7">
    <source>
        <dbReference type="PROSITE-ProRule" id="PRU00108"/>
    </source>
</evidence>
<protein>
    <submittedName>
        <fullName evidence="11">Engrailed</fullName>
    </submittedName>
</protein>
<feature type="compositionally biased region" description="Polar residues" evidence="9">
    <location>
        <begin position="108"/>
        <end position="123"/>
    </location>
</feature>
<feature type="region of interest" description="Disordered" evidence="9">
    <location>
        <begin position="1"/>
        <end position="151"/>
    </location>
</feature>
<sequence length="277" mass="31771">MTEKLQEIEDSSQKETRSASPDSEISSPRSEHSSECSVREDANDSDSVDTNQPQQNEQQNDEDQEEIHEQLHHTDFSIETILRPDFGRKTNFSLPNVQHRASAFRPASGSQAASSRRNVNTLPKENGKTVSSSSESESSEKSQCEDDKKSEKDPLIWPAWVYCTRYSDRPSSGPRSRRSKHKKSEEKRPRTAFTADQLERLKREFDDSRYLTEQRRQALAKELKLNESQIKIWFQNKRAKIKKSTVGRNGLAVHLMQQGLYNHSTVAANEEAEDMQE</sequence>
<dbReference type="GO" id="GO:0030182">
    <property type="term" value="P:neuron differentiation"/>
    <property type="evidence" value="ECO:0007669"/>
    <property type="project" value="TreeGrafter"/>
</dbReference>
<dbReference type="PROSITE" id="PS50071">
    <property type="entry name" value="HOMEOBOX_2"/>
    <property type="match status" value="1"/>
</dbReference>
<dbReference type="SUPFAM" id="SSF46689">
    <property type="entry name" value="Homeodomain-like"/>
    <property type="match status" value="1"/>
</dbReference>
<evidence type="ECO:0000259" key="10">
    <source>
        <dbReference type="PROSITE" id="PS50071"/>
    </source>
</evidence>